<gene>
    <name evidence="1" type="ORF">SAMN05216605_13316</name>
</gene>
<name>A0A1G8U836_9PSED</name>
<keyword evidence="2" id="KW-1185">Reference proteome</keyword>
<sequence length="63" mass="6889">MASWTALLLTLSAVVAVCAWVGLQPTQITGVEDRPDGFLQTLSHKLHQKIDDLLDMHDSQGES</sequence>
<proteinExistence type="predicted"/>
<organism evidence="1 2">
    <name type="scientific">Pseudomonas abietaniphila</name>
    <dbReference type="NCBI Taxonomy" id="89065"/>
    <lineage>
        <taxon>Bacteria</taxon>
        <taxon>Pseudomonadati</taxon>
        <taxon>Pseudomonadota</taxon>
        <taxon>Gammaproteobacteria</taxon>
        <taxon>Pseudomonadales</taxon>
        <taxon>Pseudomonadaceae</taxon>
        <taxon>Pseudomonas</taxon>
    </lineage>
</organism>
<evidence type="ECO:0000313" key="1">
    <source>
        <dbReference type="EMBL" id="SDJ49879.1"/>
    </source>
</evidence>
<reference evidence="2" key="1">
    <citation type="submission" date="2016-10" db="EMBL/GenBank/DDBJ databases">
        <authorList>
            <person name="Varghese N."/>
            <person name="Submissions S."/>
        </authorList>
    </citation>
    <scope>NUCLEOTIDE SEQUENCE [LARGE SCALE GENOMIC DNA]</scope>
    <source>
        <strain evidence="2">ATCC 700689</strain>
    </source>
</reference>
<dbReference type="Proteomes" id="UP000182894">
    <property type="component" value="Unassembled WGS sequence"/>
</dbReference>
<accession>A0A1G8U836</accession>
<dbReference type="RefSeq" id="WP_062384601.1">
    <property type="nucleotide sequence ID" value="NZ_BBQJ01000025.1"/>
</dbReference>
<evidence type="ECO:0000313" key="2">
    <source>
        <dbReference type="Proteomes" id="UP000182894"/>
    </source>
</evidence>
<dbReference type="EMBL" id="FNCO01000033">
    <property type="protein sequence ID" value="SDJ49879.1"/>
    <property type="molecule type" value="Genomic_DNA"/>
</dbReference>
<protein>
    <submittedName>
        <fullName evidence="1">Uncharacterized protein</fullName>
    </submittedName>
</protein>
<dbReference type="AlphaFoldDB" id="A0A1G8U836"/>